<accession>X1BGC2</accession>
<dbReference type="GO" id="GO:0003918">
    <property type="term" value="F:DNA topoisomerase type II (double strand cut, ATP-hydrolyzing) activity"/>
    <property type="evidence" value="ECO:0007669"/>
    <property type="project" value="InterPro"/>
</dbReference>
<dbReference type="InterPro" id="IPR013759">
    <property type="entry name" value="Topo_IIA_B_C"/>
</dbReference>
<organism evidence="1">
    <name type="scientific">marine sediment metagenome</name>
    <dbReference type="NCBI Taxonomy" id="412755"/>
    <lineage>
        <taxon>unclassified sequences</taxon>
        <taxon>metagenomes</taxon>
        <taxon>ecological metagenomes</taxon>
    </lineage>
</organism>
<feature type="non-terminal residue" evidence="1">
    <location>
        <position position="1"/>
    </location>
</feature>
<dbReference type="Gene3D" id="3.40.50.670">
    <property type="match status" value="1"/>
</dbReference>
<sequence length="32" mass="3729">ADIDGKHIETLLFTFFFRHMRALIDGGFLYLA</sequence>
<dbReference type="GO" id="GO:0003677">
    <property type="term" value="F:DNA binding"/>
    <property type="evidence" value="ECO:0007669"/>
    <property type="project" value="InterPro"/>
</dbReference>
<feature type="non-terminal residue" evidence="1">
    <location>
        <position position="32"/>
    </location>
</feature>
<dbReference type="EMBL" id="BART01015098">
    <property type="protein sequence ID" value="GAG80262.1"/>
    <property type="molecule type" value="Genomic_DNA"/>
</dbReference>
<name>X1BGC2_9ZZZZ</name>
<evidence type="ECO:0000313" key="1">
    <source>
        <dbReference type="EMBL" id="GAG80262.1"/>
    </source>
</evidence>
<reference evidence="1" key="1">
    <citation type="journal article" date="2014" name="Front. Microbiol.">
        <title>High frequency of phylogenetically diverse reductive dehalogenase-homologous genes in deep subseafloor sedimentary metagenomes.</title>
        <authorList>
            <person name="Kawai M."/>
            <person name="Futagami T."/>
            <person name="Toyoda A."/>
            <person name="Takaki Y."/>
            <person name="Nishi S."/>
            <person name="Hori S."/>
            <person name="Arai W."/>
            <person name="Tsubouchi T."/>
            <person name="Morono Y."/>
            <person name="Uchiyama I."/>
            <person name="Ito T."/>
            <person name="Fujiyama A."/>
            <person name="Inagaki F."/>
            <person name="Takami H."/>
        </authorList>
    </citation>
    <scope>NUCLEOTIDE SEQUENCE</scope>
    <source>
        <strain evidence="1">Expedition CK06-06</strain>
    </source>
</reference>
<dbReference type="GO" id="GO:0006265">
    <property type="term" value="P:DNA topological change"/>
    <property type="evidence" value="ECO:0007669"/>
    <property type="project" value="InterPro"/>
</dbReference>
<protein>
    <submittedName>
        <fullName evidence="1">Uncharacterized protein</fullName>
    </submittedName>
</protein>
<dbReference type="SUPFAM" id="SSF56719">
    <property type="entry name" value="Type II DNA topoisomerase"/>
    <property type="match status" value="1"/>
</dbReference>
<dbReference type="AlphaFoldDB" id="X1BGC2"/>
<dbReference type="PRINTS" id="PR00418">
    <property type="entry name" value="TPI2FAMILY"/>
</dbReference>
<dbReference type="GO" id="GO:0005524">
    <property type="term" value="F:ATP binding"/>
    <property type="evidence" value="ECO:0007669"/>
    <property type="project" value="InterPro"/>
</dbReference>
<gene>
    <name evidence="1" type="ORF">S01H4_29463</name>
</gene>
<dbReference type="InterPro" id="IPR013760">
    <property type="entry name" value="Topo_IIA-like_dom_sf"/>
</dbReference>
<comment type="caution">
    <text evidence="1">The sequence shown here is derived from an EMBL/GenBank/DDBJ whole genome shotgun (WGS) entry which is preliminary data.</text>
</comment>
<proteinExistence type="predicted"/>